<dbReference type="KEGG" id="ada:A5CPEGH6_00570"/>
<evidence type="ECO:0008006" key="3">
    <source>
        <dbReference type="Google" id="ProtNLM"/>
    </source>
</evidence>
<gene>
    <name evidence="1" type="ORF">A5CPEGH6_00570</name>
</gene>
<dbReference type="AlphaFoldDB" id="A0A4Y1WYQ3"/>
<proteinExistence type="predicted"/>
<protein>
    <recommendedName>
        <fullName evidence="3">HTH psq-type domain-containing protein</fullName>
    </recommendedName>
</protein>
<accession>A0A4Y1WYQ3</accession>
<name>A0A4Y1WYQ3_9BACT</name>
<evidence type="ECO:0000313" key="1">
    <source>
        <dbReference type="EMBL" id="BBL05419.1"/>
    </source>
</evidence>
<reference evidence="2" key="1">
    <citation type="submission" date="2019-06" db="EMBL/GenBank/DDBJ databases">
        <title>Alistipes onderdonkii subsp. vulgaris subsp. nov., Alistipes dispar sp. nov. and Alistipes communis sp. nov., isolated from human faeces, and creation of Alistipes onderdonkii subsp. onderdonkii subsp. nov.</title>
        <authorList>
            <person name="Sakamoto M."/>
            <person name="Ikeyama N."/>
            <person name="Ogata Y."/>
            <person name="Suda W."/>
            <person name="Iino T."/>
            <person name="Hattori M."/>
            <person name="Ohkuma M."/>
        </authorList>
    </citation>
    <scope>NUCLEOTIDE SEQUENCE [LARGE SCALE GENOMIC DNA]</scope>
    <source>
        <strain evidence="2">5CPEGH6</strain>
    </source>
</reference>
<evidence type="ECO:0000313" key="2">
    <source>
        <dbReference type="Proteomes" id="UP000319374"/>
    </source>
</evidence>
<keyword evidence="2" id="KW-1185">Reference proteome</keyword>
<dbReference type="Proteomes" id="UP000319374">
    <property type="component" value="Chromosome"/>
</dbReference>
<dbReference type="EMBL" id="AP019736">
    <property type="protein sequence ID" value="BBL05419.1"/>
    <property type="molecule type" value="Genomic_DNA"/>
</dbReference>
<sequence>MDHKRKTDFTMPYKSSGIIISGTQYDRRQKLTPFQKAEIFHRYMTEAVSQRQLAREYGVSRRLITFIVNPESEERNKELLKENKAKGLYKYDRKKHTENIRNHRRYKQRLFQEGKIILKDV</sequence>
<organism evidence="1 2">
    <name type="scientific">Alistipes dispar</name>
    <dbReference type="NCBI Taxonomy" id="2585119"/>
    <lineage>
        <taxon>Bacteria</taxon>
        <taxon>Pseudomonadati</taxon>
        <taxon>Bacteroidota</taxon>
        <taxon>Bacteroidia</taxon>
        <taxon>Bacteroidales</taxon>
        <taxon>Rikenellaceae</taxon>
        <taxon>Alistipes</taxon>
    </lineage>
</organism>